<comment type="catalytic activity">
    <reaction evidence="11">
        <text>(S)-2,3,4,5-tetrahydrodipicolinate + NADP(+) + H2O = (2S,4S)-4-hydroxy-2,3,4,5-tetrahydrodipicolinate + NADPH + H(+)</text>
        <dbReference type="Rhea" id="RHEA:35331"/>
        <dbReference type="ChEBI" id="CHEBI:15377"/>
        <dbReference type="ChEBI" id="CHEBI:15378"/>
        <dbReference type="ChEBI" id="CHEBI:16845"/>
        <dbReference type="ChEBI" id="CHEBI:57783"/>
        <dbReference type="ChEBI" id="CHEBI:58349"/>
        <dbReference type="ChEBI" id="CHEBI:67139"/>
        <dbReference type="EC" id="1.17.1.8"/>
    </reaction>
</comment>
<dbReference type="PIRSF" id="PIRSF000161">
    <property type="entry name" value="DHPR"/>
    <property type="match status" value="1"/>
</dbReference>
<dbReference type="PANTHER" id="PTHR20836">
    <property type="entry name" value="DIHYDRODIPICOLINATE REDUCTASE"/>
    <property type="match status" value="1"/>
</dbReference>
<dbReference type="PROSITE" id="PS01298">
    <property type="entry name" value="DAPB"/>
    <property type="match status" value="1"/>
</dbReference>
<evidence type="ECO:0000256" key="11">
    <source>
        <dbReference type="ARBA" id="ARBA00049080"/>
    </source>
</evidence>
<dbReference type="GO" id="GO:0005829">
    <property type="term" value="C:cytosol"/>
    <property type="evidence" value="ECO:0007669"/>
    <property type="project" value="TreeGrafter"/>
</dbReference>
<dbReference type="Gene3D" id="3.30.360.10">
    <property type="entry name" value="Dihydrodipicolinate Reductase, domain 2"/>
    <property type="match status" value="1"/>
</dbReference>
<dbReference type="InterPro" id="IPR023940">
    <property type="entry name" value="DHDPR_bac"/>
</dbReference>
<comment type="pathway">
    <text evidence="9">Amino-acid biosynthesis; L-lysine biosynthesis via DAP pathway; (S)-tetrahydrodipicolinate from L-aspartate: step 4/4.</text>
</comment>
<feature type="domain" description="Dihydrodipicolinate reductase N-terminal" evidence="13">
    <location>
        <begin position="2"/>
        <end position="115"/>
    </location>
</feature>
<evidence type="ECO:0000259" key="13">
    <source>
        <dbReference type="Pfam" id="PF01113"/>
    </source>
</evidence>
<comment type="catalytic activity">
    <reaction evidence="12">
        <text>(S)-2,3,4,5-tetrahydrodipicolinate + NAD(+) + H2O = (2S,4S)-4-hydroxy-2,3,4,5-tetrahydrodipicolinate + NADH + H(+)</text>
        <dbReference type="Rhea" id="RHEA:35323"/>
        <dbReference type="ChEBI" id="CHEBI:15377"/>
        <dbReference type="ChEBI" id="CHEBI:15378"/>
        <dbReference type="ChEBI" id="CHEBI:16845"/>
        <dbReference type="ChEBI" id="CHEBI:57540"/>
        <dbReference type="ChEBI" id="CHEBI:57945"/>
        <dbReference type="ChEBI" id="CHEBI:67139"/>
        <dbReference type="EC" id="1.17.1.8"/>
    </reaction>
</comment>
<reference evidence="15" key="1">
    <citation type="submission" date="2020-05" db="EMBL/GenBank/DDBJ databases">
        <authorList>
            <person name="Chiriac C."/>
            <person name="Salcher M."/>
            <person name="Ghai R."/>
            <person name="Kavagutti S V."/>
        </authorList>
    </citation>
    <scope>NUCLEOTIDE SEQUENCE</scope>
</reference>
<protein>
    <recommendedName>
        <fullName evidence="10">4-hydroxy-tetrahydrodipicolinate reductase</fullName>
        <ecNumber evidence="10">1.17.1.8</ecNumber>
    </recommendedName>
</protein>
<keyword evidence="5" id="KW-0220">Diaminopimelate biosynthesis</keyword>
<comment type="similarity">
    <text evidence="1">Belongs to the DapB family.</text>
</comment>
<proteinExistence type="inferred from homology"/>
<evidence type="ECO:0000256" key="4">
    <source>
        <dbReference type="ARBA" id="ARBA00022857"/>
    </source>
</evidence>
<dbReference type="NCBIfam" id="TIGR00036">
    <property type="entry name" value="dapB"/>
    <property type="match status" value="1"/>
</dbReference>
<organism evidence="15">
    <name type="scientific">freshwater metagenome</name>
    <dbReference type="NCBI Taxonomy" id="449393"/>
    <lineage>
        <taxon>unclassified sequences</taxon>
        <taxon>metagenomes</taxon>
        <taxon>ecological metagenomes</taxon>
    </lineage>
</organism>
<evidence type="ECO:0000256" key="6">
    <source>
        <dbReference type="ARBA" id="ARBA00023002"/>
    </source>
</evidence>
<evidence type="ECO:0000256" key="1">
    <source>
        <dbReference type="ARBA" id="ARBA00006642"/>
    </source>
</evidence>
<dbReference type="GO" id="GO:0008839">
    <property type="term" value="F:4-hydroxy-tetrahydrodipicolinate reductase"/>
    <property type="evidence" value="ECO:0007669"/>
    <property type="project" value="UniProtKB-EC"/>
</dbReference>
<dbReference type="PANTHER" id="PTHR20836:SF0">
    <property type="entry name" value="4-HYDROXY-TETRAHYDRODIPICOLINATE REDUCTASE 1, CHLOROPLASTIC-RELATED"/>
    <property type="match status" value="1"/>
</dbReference>
<dbReference type="EC" id="1.17.1.8" evidence="10"/>
<accession>A0A6J6D9E0</accession>
<keyword evidence="2" id="KW-0963">Cytoplasm</keyword>
<keyword evidence="6" id="KW-0560">Oxidoreductase</keyword>
<evidence type="ECO:0000256" key="3">
    <source>
        <dbReference type="ARBA" id="ARBA00022605"/>
    </source>
</evidence>
<dbReference type="GO" id="GO:0009089">
    <property type="term" value="P:lysine biosynthetic process via diaminopimelate"/>
    <property type="evidence" value="ECO:0007669"/>
    <property type="project" value="InterPro"/>
</dbReference>
<evidence type="ECO:0000256" key="9">
    <source>
        <dbReference type="ARBA" id="ARBA00037922"/>
    </source>
</evidence>
<dbReference type="GO" id="GO:0019877">
    <property type="term" value="P:diaminopimelate biosynthetic process"/>
    <property type="evidence" value="ECO:0007669"/>
    <property type="project" value="UniProtKB-KW"/>
</dbReference>
<dbReference type="SUPFAM" id="SSF55347">
    <property type="entry name" value="Glyceraldehyde-3-phosphate dehydrogenase-like, C-terminal domain"/>
    <property type="match status" value="1"/>
</dbReference>
<feature type="domain" description="Dihydrodipicolinate reductase C-terminal" evidence="14">
    <location>
        <begin position="118"/>
        <end position="250"/>
    </location>
</feature>
<dbReference type="Pfam" id="PF01113">
    <property type="entry name" value="DapB_N"/>
    <property type="match status" value="1"/>
</dbReference>
<keyword evidence="4" id="KW-0521">NADP</keyword>
<evidence type="ECO:0000256" key="5">
    <source>
        <dbReference type="ARBA" id="ARBA00022915"/>
    </source>
</evidence>
<sequence>MIKVGVVGAAGRMGSTVCDAVVAADGLELAAAVDVVGGGGSIHGVQIASDLKALADAGCQVVVDFTIADAARTTLPWLALHGMHAVVGTTGFSDDDIASFRKAFTGSNCVIAANFAIGAVLMMKFAEQAAPYFETAEIIEFHHNAKADAPSGTAMATAQRMAAASDEWAADPTKHEVVPGARGGVGPGGIRVHGVRMVGMTASQEVILGTAGQTLVIRHDSNDRVSFMPGVVLACRMVGQTSGLTMGIDSFL</sequence>
<gene>
    <name evidence="15" type="ORF">UFOPK1619_00327</name>
</gene>
<dbReference type="InterPro" id="IPR036291">
    <property type="entry name" value="NAD(P)-bd_dom_sf"/>
</dbReference>
<evidence type="ECO:0000259" key="14">
    <source>
        <dbReference type="Pfam" id="PF05173"/>
    </source>
</evidence>
<name>A0A6J6D9E0_9ZZZZ</name>
<evidence type="ECO:0000256" key="2">
    <source>
        <dbReference type="ARBA" id="ARBA00022490"/>
    </source>
</evidence>
<dbReference type="EMBL" id="CAEZTI010000043">
    <property type="protein sequence ID" value="CAB4559924.1"/>
    <property type="molecule type" value="Genomic_DNA"/>
</dbReference>
<dbReference type="InterPro" id="IPR000846">
    <property type="entry name" value="DapB_N"/>
</dbReference>
<evidence type="ECO:0000256" key="8">
    <source>
        <dbReference type="ARBA" id="ARBA00023154"/>
    </source>
</evidence>
<dbReference type="FunFam" id="3.30.360.10:FF:000009">
    <property type="entry name" value="4-hydroxy-tetrahydrodipicolinate reductase"/>
    <property type="match status" value="1"/>
</dbReference>
<dbReference type="Pfam" id="PF05173">
    <property type="entry name" value="DapB_C"/>
    <property type="match status" value="1"/>
</dbReference>
<dbReference type="HAMAP" id="MF_00102">
    <property type="entry name" value="DapB"/>
    <property type="match status" value="1"/>
</dbReference>
<dbReference type="InterPro" id="IPR022663">
    <property type="entry name" value="DapB_C"/>
</dbReference>
<dbReference type="SUPFAM" id="SSF51735">
    <property type="entry name" value="NAD(P)-binding Rossmann-fold domains"/>
    <property type="match status" value="1"/>
</dbReference>
<keyword evidence="8" id="KW-0457">Lysine biosynthesis</keyword>
<evidence type="ECO:0000256" key="10">
    <source>
        <dbReference type="ARBA" id="ARBA00038983"/>
    </source>
</evidence>
<evidence type="ECO:0000256" key="12">
    <source>
        <dbReference type="ARBA" id="ARBA00049396"/>
    </source>
</evidence>
<dbReference type="InterPro" id="IPR022664">
    <property type="entry name" value="DapB_N_CS"/>
</dbReference>
<dbReference type="AlphaFoldDB" id="A0A6J6D9E0"/>
<dbReference type="CDD" id="cd02274">
    <property type="entry name" value="DHDPR_N"/>
    <property type="match status" value="1"/>
</dbReference>
<evidence type="ECO:0000313" key="15">
    <source>
        <dbReference type="EMBL" id="CAB4559924.1"/>
    </source>
</evidence>
<evidence type="ECO:0000256" key="7">
    <source>
        <dbReference type="ARBA" id="ARBA00023027"/>
    </source>
</evidence>
<keyword evidence="3" id="KW-0028">Amino-acid biosynthesis</keyword>
<dbReference type="Gene3D" id="3.40.50.720">
    <property type="entry name" value="NAD(P)-binding Rossmann-like Domain"/>
    <property type="match status" value="1"/>
</dbReference>
<keyword evidence="7" id="KW-0520">NAD</keyword>